<dbReference type="PANTHER" id="PTHR47993">
    <property type="entry name" value="OS09G0372900 PROTEIN-RELATED"/>
    <property type="match status" value="1"/>
</dbReference>
<proteinExistence type="predicted"/>
<dbReference type="PANTHER" id="PTHR47993:SF395">
    <property type="entry name" value="JACALIN-RELATED LECTIN 37-RELATED"/>
    <property type="match status" value="1"/>
</dbReference>
<reference evidence="2" key="1">
    <citation type="submission" date="2016-07" db="EMBL/GenBank/DDBJ databases">
        <title>De novo transcriptome assembly of four accessions of the metal hyperaccumulator plant Noccaea caerulescens.</title>
        <authorList>
            <person name="Blande D."/>
            <person name="Halimaa P."/>
            <person name="Tervahauta A.I."/>
            <person name="Aarts M.G."/>
            <person name="Karenlampi S.O."/>
        </authorList>
    </citation>
    <scope>NUCLEOTIDE SEQUENCE</scope>
</reference>
<accession>A0A1J3I1M8</accession>
<evidence type="ECO:0000259" key="1">
    <source>
        <dbReference type="Pfam" id="PF07734"/>
    </source>
</evidence>
<dbReference type="InterPro" id="IPR017451">
    <property type="entry name" value="F-box-assoc_interact_dom"/>
</dbReference>
<dbReference type="AlphaFoldDB" id="A0A1J3I1M8"/>
<dbReference type="InterPro" id="IPR050233">
    <property type="entry name" value="A_thaliana_F-box"/>
</dbReference>
<gene>
    <name evidence="2" type="ORF">LE_TR4396_c0_g1_i1_g.14356</name>
</gene>
<evidence type="ECO:0000313" key="2">
    <source>
        <dbReference type="EMBL" id="JAU74423.1"/>
    </source>
</evidence>
<name>A0A1J3I1M8_NOCCA</name>
<protein>
    <submittedName>
        <fullName evidence="2">F-box/kelch-repeat protein</fullName>
    </submittedName>
</protein>
<sequence>MTMDSKVCSLRFNLRKEEDAVDLSIKQVDILNQVEISKVFHCDGLLLCVAKDNSRLVAWNPYLGQTRSIGPRKSFHRLDSYALGYDNKTRNHKILRFLDYYDVSHKQHLFAFEIYDFSSNSWRNVEVRPDWEVDFHQRGLSLKGNTYFFAHEKLLVDFFDPIPRSSSGRGIVITDFESFLLCFDFTRETIGPRLPLPFHSYNEETVSLSCLREDQLAVL</sequence>
<dbReference type="NCBIfam" id="TIGR01640">
    <property type="entry name" value="F_box_assoc_1"/>
    <property type="match status" value="1"/>
</dbReference>
<feature type="domain" description="F-box associated beta-propeller type 1" evidence="1">
    <location>
        <begin position="1"/>
        <end position="219"/>
    </location>
</feature>
<dbReference type="EMBL" id="GEVL01002918">
    <property type="protein sequence ID" value="JAU74423.1"/>
    <property type="molecule type" value="Transcribed_RNA"/>
</dbReference>
<dbReference type="Pfam" id="PF07734">
    <property type="entry name" value="FBA_1"/>
    <property type="match status" value="1"/>
</dbReference>
<dbReference type="InterPro" id="IPR006527">
    <property type="entry name" value="F-box-assoc_dom_typ1"/>
</dbReference>
<organism evidence="2">
    <name type="scientific">Noccaea caerulescens</name>
    <name type="common">Alpine penny-cress</name>
    <name type="synonym">Thlaspi caerulescens</name>
    <dbReference type="NCBI Taxonomy" id="107243"/>
    <lineage>
        <taxon>Eukaryota</taxon>
        <taxon>Viridiplantae</taxon>
        <taxon>Streptophyta</taxon>
        <taxon>Embryophyta</taxon>
        <taxon>Tracheophyta</taxon>
        <taxon>Spermatophyta</taxon>
        <taxon>Magnoliopsida</taxon>
        <taxon>eudicotyledons</taxon>
        <taxon>Gunneridae</taxon>
        <taxon>Pentapetalae</taxon>
        <taxon>rosids</taxon>
        <taxon>malvids</taxon>
        <taxon>Brassicales</taxon>
        <taxon>Brassicaceae</taxon>
        <taxon>Coluteocarpeae</taxon>
        <taxon>Noccaea</taxon>
    </lineage>
</organism>